<evidence type="ECO:0000256" key="12">
    <source>
        <dbReference type="ARBA" id="ARBA00039702"/>
    </source>
</evidence>
<evidence type="ECO:0000256" key="13">
    <source>
        <dbReference type="ARBA" id="ARBA00042859"/>
    </source>
</evidence>
<dbReference type="GO" id="GO:0005886">
    <property type="term" value="C:plasma membrane"/>
    <property type="evidence" value="ECO:0007669"/>
    <property type="project" value="UniProtKB-SubCell"/>
</dbReference>
<evidence type="ECO:0000256" key="2">
    <source>
        <dbReference type="ARBA" id="ARBA00011738"/>
    </source>
</evidence>
<evidence type="ECO:0000256" key="6">
    <source>
        <dbReference type="ARBA" id="ARBA00022683"/>
    </source>
</evidence>
<dbReference type="AlphaFoldDB" id="A0A0R1VQB7"/>
<dbReference type="RefSeq" id="WP_057870774.1">
    <property type="nucleotide sequence ID" value="NZ_AZGB01000003.1"/>
</dbReference>
<feature type="transmembrane region" description="Helical" evidence="14">
    <location>
        <begin position="82"/>
        <end position="103"/>
    </location>
</feature>
<feature type="transmembrane region" description="Helical" evidence="14">
    <location>
        <begin position="115"/>
        <end position="135"/>
    </location>
</feature>
<evidence type="ECO:0000256" key="8">
    <source>
        <dbReference type="ARBA" id="ARBA00022989"/>
    </source>
</evidence>
<evidence type="ECO:0000256" key="7">
    <source>
        <dbReference type="ARBA" id="ARBA00022692"/>
    </source>
</evidence>
<dbReference type="Proteomes" id="UP000051451">
    <property type="component" value="Unassembled WGS sequence"/>
</dbReference>
<dbReference type="PATRIC" id="fig|1423750.3.peg.2134"/>
<evidence type="ECO:0000313" key="15">
    <source>
        <dbReference type="EMBL" id="KRM07984.1"/>
    </source>
</evidence>
<feature type="transmembrane region" description="Helical" evidence="14">
    <location>
        <begin position="369"/>
        <end position="389"/>
    </location>
</feature>
<feature type="transmembrane region" description="Helical" evidence="14">
    <location>
        <begin position="419"/>
        <end position="437"/>
    </location>
</feature>
<keyword evidence="6" id="KW-0598">Phosphotransferase system</keyword>
<protein>
    <recommendedName>
        <fullName evidence="12">Ascorbate-specific PTS system EIIC component</fullName>
    </recommendedName>
    <alternativeName>
        <fullName evidence="13">Ascorbate-specific permease IIC component UlaA</fullName>
    </alternativeName>
</protein>
<name>A0A0R1VQB7_9LACO</name>
<evidence type="ECO:0000256" key="11">
    <source>
        <dbReference type="ARBA" id="ARBA00038218"/>
    </source>
</evidence>
<evidence type="ECO:0000313" key="16">
    <source>
        <dbReference type="Proteomes" id="UP000051451"/>
    </source>
</evidence>
<reference evidence="15 16" key="1">
    <citation type="journal article" date="2015" name="Genome Announc.">
        <title>Expanding the biotechnology potential of lactobacilli through comparative genomics of 213 strains and associated genera.</title>
        <authorList>
            <person name="Sun Z."/>
            <person name="Harris H.M."/>
            <person name="McCann A."/>
            <person name="Guo C."/>
            <person name="Argimon S."/>
            <person name="Zhang W."/>
            <person name="Yang X."/>
            <person name="Jeffery I.B."/>
            <person name="Cooney J.C."/>
            <person name="Kagawa T.F."/>
            <person name="Liu W."/>
            <person name="Song Y."/>
            <person name="Salvetti E."/>
            <person name="Wrobel A."/>
            <person name="Rasinkangas P."/>
            <person name="Parkhill J."/>
            <person name="Rea M.C."/>
            <person name="O'Sullivan O."/>
            <person name="Ritari J."/>
            <person name="Douillard F.P."/>
            <person name="Paul Ross R."/>
            <person name="Yang R."/>
            <person name="Briner A.E."/>
            <person name="Felis G.E."/>
            <person name="de Vos W.M."/>
            <person name="Barrangou R."/>
            <person name="Klaenhammer T.R."/>
            <person name="Caufield P.W."/>
            <person name="Cui Y."/>
            <person name="Zhang H."/>
            <person name="O'Toole P.W."/>
        </authorList>
    </citation>
    <scope>NUCLEOTIDE SEQUENCE [LARGE SCALE GENOMIC DNA]</scope>
    <source>
        <strain evidence="15 16">DSM 18630</strain>
    </source>
</reference>
<keyword evidence="5" id="KW-0762">Sugar transport</keyword>
<comment type="caution">
    <text evidence="15">The sequence shown here is derived from an EMBL/GenBank/DDBJ whole genome shotgun (WGS) entry which is preliminary data.</text>
</comment>
<feature type="transmembrane region" description="Helical" evidence="14">
    <location>
        <begin position="38"/>
        <end position="62"/>
    </location>
</feature>
<evidence type="ECO:0000256" key="5">
    <source>
        <dbReference type="ARBA" id="ARBA00022597"/>
    </source>
</evidence>
<evidence type="ECO:0000256" key="4">
    <source>
        <dbReference type="ARBA" id="ARBA00022475"/>
    </source>
</evidence>
<proteinExistence type="inferred from homology"/>
<dbReference type="InterPro" id="IPR051562">
    <property type="entry name" value="Ascorbate-PTS_EIIC"/>
</dbReference>
<dbReference type="GO" id="GO:0009401">
    <property type="term" value="P:phosphoenolpyruvate-dependent sugar phosphotransferase system"/>
    <property type="evidence" value="ECO:0007669"/>
    <property type="project" value="UniProtKB-KW"/>
</dbReference>
<accession>A0A0R1VQB7</accession>
<organism evidence="15 16">
    <name type="scientific">Liquorilactobacillus ghanensis DSM 18630</name>
    <dbReference type="NCBI Taxonomy" id="1423750"/>
    <lineage>
        <taxon>Bacteria</taxon>
        <taxon>Bacillati</taxon>
        <taxon>Bacillota</taxon>
        <taxon>Bacilli</taxon>
        <taxon>Lactobacillales</taxon>
        <taxon>Lactobacillaceae</taxon>
        <taxon>Liquorilactobacillus</taxon>
    </lineage>
</organism>
<dbReference type="PANTHER" id="PTHR33843">
    <property type="entry name" value="ASCORBATE-SPECIFIC PTS SYSTEM EIIC COMPONENT"/>
    <property type="match status" value="1"/>
</dbReference>
<dbReference type="STRING" id="1423750.FC89_GL002093"/>
<keyword evidence="8 14" id="KW-1133">Transmembrane helix</keyword>
<dbReference type="OrthoDB" id="9796178at2"/>
<dbReference type="GeneID" id="98318037"/>
<comment type="subunit">
    <text evidence="2">Homodimer.</text>
</comment>
<dbReference type="Pfam" id="PF03611">
    <property type="entry name" value="EIIC-GAT"/>
    <property type="match status" value="1"/>
</dbReference>
<dbReference type="PANTHER" id="PTHR33843:SF4">
    <property type="entry name" value="ASCORBATE-SPECIFIC PTS SYSTEM EIIC COMPONENT"/>
    <property type="match status" value="1"/>
</dbReference>
<gene>
    <name evidence="15" type="ORF">FC89_GL002093</name>
</gene>
<evidence type="ECO:0000256" key="10">
    <source>
        <dbReference type="ARBA" id="ARBA00037387"/>
    </source>
</evidence>
<keyword evidence="16" id="KW-1185">Reference proteome</keyword>
<keyword evidence="7 14" id="KW-0812">Transmembrane</keyword>
<comment type="function">
    <text evidence="10">The phosphoenolpyruvate-dependent sugar phosphotransferase system (sugar PTS), a major carbohydrate active transport system, catalyzes the phosphorylation of incoming sugar substrates concomitantly with their translocation across the cell membrane. The enzyme II UlaABC PTS system is involved in ascorbate transport.</text>
</comment>
<dbReference type="InterPro" id="IPR004703">
    <property type="entry name" value="PTS_sugar-sp_permease"/>
</dbReference>
<sequence>MGFLIDFFSQPAIIAALVVLVGLIALKKSFTEIISGTINAFLGFIILLVGATTISGALSNFGKLFQKAFNMHGLIPSNEASIAVTIAKFGSQATFIFVIALILNIVIARFTKYKYIFLSSDHAFYMACCVTPAMILSGMNFWETILFGSIALGSILCIFPAIAHPAMKKITGRDDMSFAHFGTIGYWLSSKVGGLFKKNAKSIDEIKFPKGLAFLQDSNVSVMIVMAILFYLVTIVTGPQYIRTITSTNPYVWALLQSADFSAGIMILVMGVNILLKELSPAFKGFSDKIVPSAVPGYPFAVLFKGTSNAIIAGFLASLAGGILSMLLQIAFHMNVVIPGLVTHFFCGGIAAIFGNATGGKKGALIGPFINGIITSFLPLIALSLFGTLGFSSTYFSDSDFLVIGIILGLCAKIGKYPLMIATTAIFVFPFIATVFSKQKAPVVDPNRNAKTAKKEFKNI</sequence>
<evidence type="ECO:0000256" key="14">
    <source>
        <dbReference type="SAM" id="Phobius"/>
    </source>
</evidence>
<feature type="transmembrane region" description="Helical" evidence="14">
    <location>
        <begin position="220"/>
        <end position="242"/>
    </location>
</feature>
<dbReference type="EMBL" id="AZGB01000003">
    <property type="protein sequence ID" value="KRM07984.1"/>
    <property type="molecule type" value="Genomic_DNA"/>
</dbReference>
<feature type="transmembrane region" description="Helical" evidence="14">
    <location>
        <begin position="7"/>
        <end position="26"/>
    </location>
</feature>
<feature type="transmembrane region" description="Helical" evidence="14">
    <location>
        <begin position="141"/>
        <end position="163"/>
    </location>
</feature>
<evidence type="ECO:0000256" key="3">
    <source>
        <dbReference type="ARBA" id="ARBA00022448"/>
    </source>
</evidence>
<feature type="transmembrane region" description="Helical" evidence="14">
    <location>
        <begin position="338"/>
        <end position="357"/>
    </location>
</feature>
<keyword evidence="3" id="KW-0813">Transport</keyword>
<evidence type="ECO:0000256" key="1">
    <source>
        <dbReference type="ARBA" id="ARBA00004651"/>
    </source>
</evidence>
<comment type="similarity">
    <text evidence="11">Belongs to the UlaA family.</text>
</comment>
<comment type="subcellular location">
    <subcellularLocation>
        <location evidence="1">Cell membrane</location>
        <topology evidence="1">Multi-pass membrane protein</topology>
    </subcellularLocation>
</comment>
<feature type="transmembrane region" description="Helical" evidence="14">
    <location>
        <begin position="310"/>
        <end position="332"/>
    </location>
</feature>
<feature type="transmembrane region" description="Helical" evidence="14">
    <location>
        <begin position="254"/>
        <end position="276"/>
    </location>
</feature>
<keyword evidence="9 14" id="KW-0472">Membrane</keyword>
<dbReference type="NCBIfam" id="NF009553">
    <property type="entry name" value="PRK12997.1-5"/>
    <property type="match status" value="1"/>
</dbReference>
<keyword evidence="4" id="KW-1003">Cell membrane</keyword>
<evidence type="ECO:0000256" key="9">
    <source>
        <dbReference type="ARBA" id="ARBA00023136"/>
    </source>
</evidence>